<keyword evidence="11" id="KW-0270">Exopolysaccharide synthesis</keyword>
<evidence type="ECO:0000259" key="14">
    <source>
        <dbReference type="Pfam" id="PF13614"/>
    </source>
</evidence>
<keyword evidence="8" id="KW-0067">ATP-binding</keyword>
<evidence type="ECO:0000256" key="8">
    <source>
        <dbReference type="ARBA" id="ARBA00022840"/>
    </source>
</evidence>
<name>A0ABN1AIP0_9LACT</name>
<keyword evidence="9" id="KW-0972">Capsule biogenesis/degradation</keyword>
<evidence type="ECO:0000256" key="9">
    <source>
        <dbReference type="ARBA" id="ARBA00022903"/>
    </source>
</evidence>
<organism evidence="15 16">
    <name type="scientific">Alkalibacterium indicireducens</name>
    <dbReference type="NCBI Taxonomy" id="398758"/>
    <lineage>
        <taxon>Bacteria</taxon>
        <taxon>Bacillati</taxon>
        <taxon>Bacillota</taxon>
        <taxon>Bacilli</taxon>
        <taxon>Lactobacillales</taxon>
        <taxon>Carnobacteriaceae</taxon>
        <taxon>Alkalibacterium</taxon>
    </lineage>
</organism>
<keyword evidence="6" id="KW-0547">Nucleotide-binding</keyword>
<feature type="domain" description="AAA" evidence="14">
    <location>
        <begin position="59"/>
        <end position="189"/>
    </location>
</feature>
<protein>
    <recommendedName>
        <fullName evidence="4">Tyrosine-protein kinase CpsD</fullName>
        <ecNumber evidence="3">2.7.10.2</ecNumber>
    </recommendedName>
</protein>
<keyword evidence="7 15" id="KW-0418">Kinase</keyword>
<dbReference type="Pfam" id="PF13614">
    <property type="entry name" value="AAA_31"/>
    <property type="match status" value="1"/>
</dbReference>
<dbReference type="NCBIfam" id="TIGR01007">
    <property type="entry name" value="eps_fam"/>
    <property type="match status" value="1"/>
</dbReference>
<keyword evidence="5" id="KW-0808">Transferase</keyword>
<evidence type="ECO:0000256" key="7">
    <source>
        <dbReference type="ARBA" id="ARBA00022777"/>
    </source>
</evidence>
<dbReference type="Proteomes" id="UP001410648">
    <property type="component" value="Unassembled WGS sequence"/>
</dbReference>
<dbReference type="PANTHER" id="PTHR32309">
    <property type="entry name" value="TYROSINE-PROTEIN KINASE"/>
    <property type="match status" value="1"/>
</dbReference>
<dbReference type="RefSeq" id="WP_346023979.1">
    <property type="nucleotide sequence ID" value="NZ_BAAADA010000040.1"/>
</dbReference>
<evidence type="ECO:0000256" key="10">
    <source>
        <dbReference type="ARBA" id="ARBA00023137"/>
    </source>
</evidence>
<accession>A0ABN1AIP0</accession>
<dbReference type="InterPro" id="IPR050445">
    <property type="entry name" value="Bact_polysacc_biosynth/exp"/>
</dbReference>
<comment type="catalytic activity">
    <reaction evidence="13">
        <text>L-tyrosyl-[protein] + ATP = O-phospho-L-tyrosyl-[protein] + ADP + H(+)</text>
        <dbReference type="Rhea" id="RHEA:10596"/>
        <dbReference type="Rhea" id="RHEA-COMP:10136"/>
        <dbReference type="Rhea" id="RHEA-COMP:20101"/>
        <dbReference type="ChEBI" id="CHEBI:15378"/>
        <dbReference type="ChEBI" id="CHEBI:30616"/>
        <dbReference type="ChEBI" id="CHEBI:46858"/>
        <dbReference type="ChEBI" id="CHEBI:61978"/>
        <dbReference type="ChEBI" id="CHEBI:456216"/>
        <dbReference type="EC" id="2.7.10.2"/>
    </reaction>
</comment>
<dbReference type="EC" id="2.7.10.2" evidence="3"/>
<dbReference type="EMBL" id="BAAADA010000040">
    <property type="protein sequence ID" value="GAA0477523.1"/>
    <property type="molecule type" value="Genomic_DNA"/>
</dbReference>
<evidence type="ECO:0000256" key="4">
    <source>
        <dbReference type="ARBA" id="ARBA00019200"/>
    </source>
</evidence>
<comment type="function">
    <text evidence="12">Involved in the regulation of capsular polysaccharide biosynthesis. Autophosphorylation of CpsD attenuates its activity and reduces the level of encapsulation. May be part of a complex that directs the coordinated polymerization and export to the cell surface of the capsular polysaccharide.</text>
</comment>
<keyword evidence="10" id="KW-0829">Tyrosine-protein kinase</keyword>
<dbReference type="Gene3D" id="3.40.50.300">
    <property type="entry name" value="P-loop containing nucleotide triphosphate hydrolases"/>
    <property type="match status" value="1"/>
</dbReference>
<dbReference type="InterPro" id="IPR025669">
    <property type="entry name" value="AAA_dom"/>
</dbReference>
<evidence type="ECO:0000256" key="1">
    <source>
        <dbReference type="ARBA" id="ARBA00005132"/>
    </source>
</evidence>
<reference evidence="15 16" key="1">
    <citation type="journal article" date="2019" name="Int. J. Syst. Evol. Microbiol.">
        <title>The Global Catalogue of Microorganisms (GCM) 10K type strain sequencing project: providing services to taxonomists for standard genome sequencing and annotation.</title>
        <authorList>
            <consortium name="The Broad Institute Genomics Platform"/>
            <consortium name="The Broad Institute Genome Sequencing Center for Infectious Disease"/>
            <person name="Wu L."/>
            <person name="Ma J."/>
        </authorList>
    </citation>
    <scope>NUCLEOTIDE SEQUENCE [LARGE SCALE GENOMIC DNA]</scope>
    <source>
        <strain evidence="15 16">JCM 14232</strain>
    </source>
</reference>
<comment type="similarity">
    <text evidence="2">Belongs to the CpsD/CapB family.</text>
</comment>
<evidence type="ECO:0000256" key="11">
    <source>
        <dbReference type="ARBA" id="ARBA00023169"/>
    </source>
</evidence>
<evidence type="ECO:0000313" key="15">
    <source>
        <dbReference type="EMBL" id="GAA0477523.1"/>
    </source>
</evidence>
<evidence type="ECO:0000256" key="12">
    <source>
        <dbReference type="ARBA" id="ARBA00024964"/>
    </source>
</evidence>
<comment type="pathway">
    <text evidence="1">Capsule biogenesis; capsule polysaccharide biosynthesis.</text>
</comment>
<dbReference type="InterPro" id="IPR027417">
    <property type="entry name" value="P-loop_NTPase"/>
</dbReference>
<keyword evidence="16" id="KW-1185">Reference proteome</keyword>
<proteinExistence type="inferred from homology"/>
<evidence type="ECO:0000256" key="13">
    <source>
        <dbReference type="ARBA" id="ARBA00051245"/>
    </source>
</evidence>
<evidence type="ECO:0000256" key="2">
    <source>
        <dbReference type="ARBA" id="ARBA00007316"/>
    </source>
</evidence>
<evidence type="ECO:0000256" key="5">
    <source>
        <dbReference type="ARBA" id="ARBA00022679"/>
    </source>
</evidence>
<evidence type="ECO:0000256" key="3">
    <source>
        <dbReference type="ARBA" id="ARBA00011903"/>
    </source>
</evidence>
<comment type="caution">
    <text evidence="15">The sequence shown here is derived from an EMBL/GenBank/DDBJ whole genome shotgun (WGS) entry which is preliminary data.</text>
</comment>
<evidence type="ECO:0000313" key="16">
    <source>
        <dbReference type="Proteomes" id="UP001410648"/>
    </source>
</evidence>
<dbReference type="InterPro" id="IPR005702">
    <property type="entry name" value="Wzc-like_C"/>
</dbReference>
<evidence type="ECO:0000256" key="6">
    <source>
        <dbReference type="ARBA" id="ARBA00022741"/>
    </source>
</evidence>
<gene>
    <name evidence="15" type="ORF">GCM10008936_04740</name>
</gene>
<dbReference type="GO" id="GO:0016301">
    <property type="term" value="F:kinase activity"/>
    <property type="evidence" value="ECO:0007669"/>
    <property type="project" value="UniProtKB-KW"/>
</dbReference>
<dbReference type="SUPFAM" id="SSF52540">
    <property type="entry name" value="P-loop containing nucleoside triphosphate hydrolases"/>
    <property type="match status" value="1"/>
</dbReference>
<dbReference type="CDD" id="cd05387">
    <property type="entry name" value="BY-kinase"/>
    <property type="match status" value="1"/>
</dbReference>
<dbReference type="PANTHER" id="PTHR32309:SF13">
    <property type="entry name" value="FERRIC ENTEROBACTIN TRANSPORT PROTEIN FEPE"/>
    <property type="match status" value="1"/>
</dbReference>
<sequence length="235" mass="25830">MLTKSNKTLKESDAPRLIVSEEPKSVISEQFRTIRMNLKFSLVDKELRTLVVTSATPSSGKSTISVNLAATIASEDKKVLIVDADLRKPKVHKIFKVRNHSGLTSLLTNRHAKLESMVHQTSIKGLSFMTSGAIPPNPAELLGSNRMAELLDEMKSSYDLIIFDTPPVLAVTDSRVLASETDGVILVIPKGQVKADEVISAKEALETVKSNILGAVMNRVDPSNDRYNYYYASEE</sequence>